<proteinExistence type="predicted"/>
<dbReference type="NCBIfam" id="TIGR03647">
    <property type="entry name" value="Na_symport_sm"/>
    <property type="match status" value="1"/>
</dbReference>
<feature type="domain" description="Sodium symporter small subunit" evidence="2">
    <location>
        <begin position="25"/>
        <end position="89"/>
    </location>
</feature>
<evidence type="ECO:0000259" key="2">
    <source>
        <dbReference type="Pfam" id="PF13937"/>
    </source>
</evidence>
<protein>
    <submittedName>
        <fullName evidence="3">Putative solute:sodium symporter small subunit</fullName>
    </submittedName>
</protein>
<dbReference type="EMBL" id="QGUB01000001">
    <property type="protein sequence ID" value="PWW48886.1"/>
    <property type="molecule type" value="Genomic_DNA"/>
</dbReference>
<comment type="caution">
    <text evidence="3">The sequence shown here is derived from an EMBL/GenBank/DDBJ whole genome shotgun (WGS) entry which is preliminary data.</text>
</comment>
<keyword evidence="1" id="KW-0472">Membrane</keyword>
<dbReference type="InterPro" id="IPR019886">
    <property type="entry name" value="Na_symporter_ssu"/>
</dbReference>
<keyword evidence="4" id="KW-1185">Reference proteome</keyword>
<keyword evidence="1" id="KW-1133">Transmembrane helix</keyword>
<feature type="transmembrane region" description="Helical" evidence="1">
    <location>
        <begin position="61"/>
        <end position="83"/>
    </location>
</feature>
<keyword evidence="1" id="KW-0812">Transmembrane</keyword>
<dbReference type="Proteomes" id="UP000246483">
    <property type="component" value="Unassembled WGS sequence"/>
</dbReference>
<feature type="transmembrane region" description="Helical" evidence="1">
    <location>
        <begin position="27"/>
        <end position="49"/>
    </location>
</feature>
<dbReference type="OrthoDB" id="9797746at2"/>
<sequence>MPGLDTHPQDDLGQAPFAPDLHDVRHLWLKAALLGVWLLASFVVCYYARDLQLLAGSWSFVYWLASQGAVLIFIAVVCAYCIAMGRFERADAASATGAEPGPAAPPHG</sequence>
<dbReference type="RefSeq" id="WP_019373591.1">
    <property type="nucleotide sequence ID" value="NZ_ALEE01000314.1"/>
</dbReference>
<reference evidence="3 4" key="1">
    <citation type="submission" date="2018-05" db="EMBL/GenBank/DDBJ databases">
        <title>Genomic Encyclopedia of Type Strains, Phase IV (KMG-IV): sequencing the most valuable type-strain genomes for metagenomic binning, comparative biology and taxonomic classification.</title>
        <authorList>
            <person name="Goeker M."/>
        </authorList>
    </citation>
    <scope>NUCLEOTIDE SEQUENCE [LARGE SCALE GENOMIC DNA]</scope>
    <source>
        <strain evidence="3 4">DSM 26006</strain>
    </source>
</reference>
<dbReference type="AlphaFoldDB" id="A0A317RIH8"/>
<evidence type="ECO:0000256" key="1">
    <source>
        <dbReference type="SAM" id="Phobius"/>
    </source>
</evidence>
<evidence type="ECO:0000313" key="4">
    <source>
        <dbReference type="Proteomes" id="UP000246483"/>
    </source>
</evidence>
<name>A0A317RIH8_9BURK</name>
<organism evidence="3 4">
    <name type="scientific">Melaminivora alkalimesophila</name>
    <dbReference type="NCBI Taxonomy" id="1165852"/>
    <lineage>
        <taxon>Bacteria</taxon>
        <taxon>Pseudomonadati</taxon>
        <taxon>Pseudomonadota</taxon>
        <taxon>Betaproteobacteria</taxon>
        <taxon>Burkholderiales</taxon>
        <taxon>Comamonadaceae</taxon>
        <taxon>Melaminivora</taxon>
    </lineage>
</organism>
<dbReference type="Pfam" id="PF13937">
    <property type="entry name" value="DUF4212"/>
    <property type="match status" value="1"/>
</dbReference>
<evidence type="ECO:0000313" key="3">
    <source>
        <dbReference type="EMBL" id="PWW48886.1"/>
    </source>
</evidence>
<gene>
    <name evidence="3" type="ORF">DFR36_101395</name>
</gene>
<accession>A0A317RIH8</accession>